<keyword evidence="2" id="KW-1185">Reference proteome</keyword>
<comment type="caution">
    <text evidence="1">The sequence shown here is derived from an EMBL/GenBank/DDBJ whole genome shotgun (WGS) entry which is preliminary data.</text>
</comment>
<evidence type="ECO:0000313" key="2">
    <source>
        <dbReference type="Proteomes" id="UP000828390"/>
    </source>
</evidence>
<organism evidence="1 2">
    <name type="scientific">Dreissena polymorpha</name>
    <name type="common">Zebra mussel</name>
    <name type="synonym">Mytilus polymorpha</name>
    <dbReference type="NCBI Taxonomy" id="45954"/>
    <lineage>
        <taxon>Eukaryota</taxon>
        <taxon>Metazoa</taxon>
        <taxon>Spiralia</taxon>
        <taxon>Lophotrochozoa</taxon>
        <taxon>Mollusca</taxon>
        <taxon>Bivalvia</taxon>
        <taxon>Autobranchia</taxon>
        <taxon>Heteroconchia</taxon>
        <taxon>Euheterodonta</taxon>
        <taxon>Imparidentia</taxon>
        <taxon>Neoheterodontei</taxon>
        <taxon>Myida</taxon>
        <taxon>Dreissenoidea</taxon>
        <taxon>Dreissenidae</taxon>
        <taxon>Dreissena</taxon>
    </lineage>
</organism>
<name>A0A9D4I2X8_DREPO</name>
<protein>
    <submittedName>
        <fullName evidence="1">Uncharacterized protein</fullName>
    </submittedName>
</protein>
<reference evidence="1" key="1">
    <citation type="journal article" date="2019" name="bioRxiv">
        <title>The Genome of the Zebra Mussel, Dreissena polymorpha: A Resource for Invasive Species Research.</title>
        <authorList>
            <person name="McCartney M.A."/>
            <person name="Auch B."/>
            <person name="Kono T."/>
            <person name="Mallez S."/>
            <person name="Zhang Y."/>
            <person name="Obille A."/>
            <person name="Becker A."/>
            <person name="Abrahante J.E."/>
            <person name="Garbe J."/>
            <person name="Badalamenti J.P."/>
            <person name="Herman A."/>
            <person name="Mangelson H."/>
            <person name="Liachko I."/>
            <person name="Sullivan S."/>
            <person name="Sone E.D."/>
            <person name="Koren S."/>
            <person name="Silverstein K.A.T."/>
            <person name="Beckman K.B."/>
            <person name="Gohl D.M."/>
        </authorList>
    </citation>
    <scope>NUCLEOTIDE SEQUENCE</scope>
    <source>
        <strain evidence="1">Duluth1</strain>
        <tissue evidence="1">Whole animal</tissue>
    </source>
</reference>
<dbReference type="Proteomes" id="UP000828390">
    <property type="component" value="Unassembled WGS sequence"/>
</dbReference>
<gene>
    <name evidence="1" type="ORF">DPMN_182739</name>
</gene>
<dbReference type="EMBL" id="JAIWYP010000010">
    <property type="protein sequence ID" value="KAH3748301.1"/>
    <property type="molecule type" value="Genomic_DNA"/>
</dbReference>
<proteinExistence type="predicted"/>
<dbReference type="AlphaFoldDB" id="A0A9D4I2X8"/>
<accession>A0A9D4I2X8</accession>
<evidence type="ECO:0000313" key="1">
    <source>
        <dbReference type="EMBL" id="KAH3748301.1"/>
    </source>
</evidence>
<reference evidence="1" key="2">
    <citation type="submission" date="2020-11" db="EMBL/GenBank/DDBJ databases">
        <authorList>
            <person name="McCartney M.A."/>
            <person name="Auch B."/>
            <person name="Kono T."/>
            <person name="Mallez S."/>
            <person name="Becker A."/>
            <person name="Gohl D.M."/>
            <person name="Silverstein K.A.T."/>
            <person name="Koren S."/>
            <person name="Bechman K.B."/>
            <person name="Herman A."/>
            <person name="Abrahante J.E."/>
            <person name="Garbe J."/>
        </authorList>
    </citation>
    <scope>NUCLEOTIDE SEQUENCE</scope>
    <source>
        <strain evidence="1">Duluth1</strain>
        <tissue evidence="1">Whole animal</tissue>
    </source>
</reference>
<sequence>MSIKTDYKCDFLKVLTRFYYSHIKENAPPSSGTILQLILDIIKTNFPTKFHEDCTINEKNFREDRTINVSTRVLTRQILTLQMAQQERRSNNLKKAKNVSTLN</sequence>